<name>A0ABD6A8X1_9EURY</name>
<keyword evidence="2" id="KW-1185">Reference proteome</keyword>
<dbReference type="Proteomes" id="UP001596547">
    <property type="component" value="Unassembled WGS sequence"/>
</dbReference>
<protein>
    <submittedName>
        <fullName evidence="1">2'-5' RNA ligase family protein</fullName>
    </submittedName>
</protein>
<keyword evidence="1" id="KW-0436">Ligase</keyword>
<dbReference type="AlphaFoldDB" id="A0ABD6A8X1"/>
<dbReference type="EMBL" id="JBHTBF010000002">
    <property type="protein sequence ID" value="MFC7316815.1"/>
    <property type="molecule type" value="Genomic_DNA"/>
</dbReference>
<organism evidence="1 2">
    <name type="scientific">Halomarina halobia</name>
    <dbReference type="NCBI Taxonomy" id="3033386"/>
    <lineage>
        <taxon>Archaea</taxon>
        <taxon>Methanobacteriati</taxon>
        <taxon>Methanobacteriota</taxon>
        <taxon>Stenosarchaea group</taxon>
        <taxon>Halobacteria</taxon>
        <taxon>Halobacteriales</taxon>
        <taxon>Natronomonadaceae</taxon>
        <taxon>Halomarina</taxon>
    </lineage>
</organism>
<dbReference type="Pfam" id="PF13563">
    <property type="entry name" value="2_5_RNA_ligase2"/>
    <property type="match status" value="1"/>
</dbReference>
<comment type="caution">
    <text evidence="1">The sequence shown here is derived from an EMBL/GenBank/DDBJ whole genome shotgun (WGS) entry which is preliminary data.</text>
</comment>
<dbReference type="SUPFAM" id="SSF55144">
    <property type="entry name" value="LigT-like"/>
    <property type="match status" value="1"/>
</dbReference>
<evidence type="ECO:0000313" key="1">
    <source>
        <dbReference type="EMBL" id="MFC7316815.1"/>
    </source>
</evidence>
<sequence>MYSLNAPLSPAADALVADLQGDLPAGVRPRHRPTLVVKRLGGGDHRRVAARSRAALSDAPACAARVDGLGTFDGPTGPILHLVVESPGLCLLHDRLCAAFDPVAGIEGADYVPHVTLGRGGDPGAVAQFRDRDVPPVAWTVDELWLWDADRRERIGSLPLGR</sequence>
<dbReference type="RefSeq" id="WP_276303922.1">
    <property type="nucleotide sequence ID" value="NZ_CP119992.1"/>
</dbReference>
<dbReference type="GeneID" id="79316533"/>
<gene>
    <name evidence="1" type="ORF">ACFQPE_08415</name>
</gene>
<dbReference type="GO" id="GO:0016874">
    <property type="term" value="F:ligase activity"/>
    <property type="evidence" value="ECO:0007669"/>
    <property type="project" value="UniProtKB-KW"/>
</dbReference>
<reference evidence="1 2" key="1">
    <citation type="journal article" date="2019" name="Int. J. Syst. Evol. Microbiol.">
        <title>The Global Catalogue of Microorganisms (GCM) 10K type strain sequencing project: providing services to taxonomists for standard genome sequencing and annotation.</title>
        <authorList>
            <consortium name="The Broad Institute Genomics Platform"/>
            <consortium name="The Broad Institute Genome Sequencing Center for Infectious Disease"/>
            <person name="Wu L."/>
            <person name="Ma J."/>
        </authorList>
    </citation>
    <scope>NUCLEOTIDE SEQUENCE [LARGE SCALE GENOMIC DNA]</scope>
    <source>
        <strain evidence="1 2">PSR21</strain>
    </source>
</reference>
<evidence type="ECO:0000313" key="2">
    <source>
        <dbReference type="Proteomes" id="UP001596547"/>
    </source>
</evidence>
<dbReference type="Gene3D" id="3.90.1140.10">
    <property type="entry name" value="Cyclic phosphodiesterase"/>
    <property type="match status" value="1"/>
</dbReference>
<dbReference type="InterPro" id="IPR009097">
    <property type="entry name" value="Cyclic_Pdiesterase"/>
</dbReference>
<accession>A0ABD6A8X1</accession>
<proteinExistence type="predicted"/>